<dbReference type="RefSeq" id="XP_013255850.1">
    <property type="nucleotide sequence ID" value="XM_013400396.1"/>
</dbReference>
<dbReference type="OrthoDB" id="10016252at2759"/>
<evidence type="ECO:0000313" key="6">
    <source>
        <dbReference type="EMBL" id="KEF53260.1"/>
    </source>
</evidence>
<dbReference type="GO" id="GO:0071949">
    <property type="term" value="F:FAD binding"/>
    <property type="evidence" value="ECO:0007669"/>
    <property type="project" value="InterPro"/>
</dbReference>
<dbReference type="STRING" id="1182545.A0A072PCJ1"/>
<evidence type="ECO:0000313" key="7">
    <source>
        <dbReference type="Proteomes" id="UP000027920"/>
    </source>
</evidence>
<evidence type="ECO:0000256" key="2">
    <source>
        <dbReference type="ARBA" id="ARBA00022630"/>
    </source>
</evidence>
<dbReference type="Gene3D" id="3.30.70.2450">
    <property type="match status" value="1"/>
</dbReference>
<keyword evidence="7" id="KW-1185">Reference proteome</keyword>
<comment type="cofactor">
    <cofactor evidence="1">
        <name>FAD</name>
        <dbReference type="ChEBI" id="CHEBI:57692"/>
    </cofactor>
</comment>
<dbReference type="InterPro" id="IPR036188">
    <property type="entry name" value="FAD/NAD-bd_sf"/>
</dbReference>
<dbReference type="Pfam" id="PF01494">
    <property type="entry name" value="FAD_binding_3"/>
    <property type="match status" value="1"/>
</dbReference>
<dbReference type="Gene3D" id="3.50.50.60">
    <property type="entry name" value="FAD/NAD(P)-binding domain"/>
    <property type="match status" value="1"/>
</dbReference>
<dbReference type="AlphaFoldDB" id="A0A072PCJ1"/>
<dbReference type="GeneID" id="25285612"/>
<keyword evidence="3" id="KW-0274">FAD</keyword>
<sequence length="411" mass="45182">MTAPIDCEVLVVGAGPVGLLTTLLLAKAGIKAILIEGLPDIDDSPRAMAYGAAAIVELERAGIAADARKVGMEAEDYDFHLRWITLDGKLVAQFQPEDRIPGSFDPLICGQYALARVMQRHLSELGCAQILFNHKLSDIKETDDGVIAIVEAGDKVKEFTAKYLVGSDGGRSSVRRILDLGYEGFTLPQWLVACNVRYPFREHGFERGQFIIHPEHFCLIAKIDPTGLYRVSYNEQENLTKEEVLANVHHKFNAIFPGPKPLSRDAYKIENISPYRIHQRSATSYRKGRSLLAGDAAHACSPFGGMGLTGGICDAGGLADCLIGVLRKGCADSLLDKYAEIRRQKYQEITNPVSYGNTCALRDTDPETARSAEPFRTMNTSPEARRVMLEKAYFLGRVFSPSDGSIILEND</sequence>
<dbReference type="SUPFAM" id="SSF51905">
    <property type="entry name" value="FAD/NAD(P)-binding domain"/>
    <property type="match status" value="1"/>
</dbReference>
<dbReference type="InterPro" id="IPR002938">
    <property type="entry name" value="FAD-bd"/>
</dbReference>
<accession>A0A072PCJ1</accession>
<comment type="caution">
    <text evidence="6">The sequence shown here is derived from an EMBL/GenBank/DDBJ whole genome shotgun (WGS) entry which is preliminary data.</text>
</comment>
<organism evidence="6 7">
    <name type="scientific">Exophiala aquamarina CBS 119918</name>
    <dbReference type="NCBI Taxonomy" id="1182545"/>
    <lineage>
        <taxon>Eukaryota</taxon>
        <taxon>Fungi</taxon>
        <taxon>Dikarya</taxon>
        <taxon>Ascomycota</taxon>
        <taxon>Pezizomycotina</taxon>
        <taxon>Eurotiomycetes</taxon>
        <taxon>Chaetothyriomycetidae</taxon>
        <taxon>Chaetothyriales</taxon>
        <taxon>Herpotrichiellaceae</taxon>
        <taxon>Exophiala</taxon>
    </lineage>
</organism>
<name>A0A072PCJ1_9EURO</name>
<keyword evidence="2" id="KW-0285">Flavoprotein</keyword>
<dbReference type="PRINTS" id="PR00420">
    <property type="entry name" value="RNGMNOXGNASE"/>
</dbReference>
<reference evidence="6 7" key="1">
    <citation type="submission" date="2013-03" db="EMBL/GenBank/DDBJ databases">
        <title>The Genome Sequence of Exophiala aquamarina CBS 119918.</title>
        <authorList>
            <consortium name="The Broad Institute Genomics Platform"/>
            <person name="Cuomo C."/>
            <person name="de Hoog S."/>
            <person name="Gorbushina A."/>
            <person name="Walker B."/>
            <person name="Young S.K."/>
            <person name="Zeng Q."/>
            <person name="Gargeya S."/>
            <person name="Fitzgerald M."/>
            <person name="Haas B."/>
            <person name="Abouelleil A."/>
            <person name="Allen A.W."/>
            <person name="Alvarado L."/>
            <person name="Arachchi H.M."/>
            <person name="Berlin A.M."/>
            <person name="Chapman S.B."/>
            <person name="Gainer-Dewar J."/>
            <person name="Goldberg J."/>
            <person name="Griggs A."/>
            <person name="Gujja S."/>
            <person name="Hansen M."/>
            <person name="Howarth C."/>
            <person name="Imamovic A."/>
            <person name="Ireland A."/>
            <person name="Larimer J."/>
            <person name="McCowan C."/>
            <person name="Murphy C."/>
            <person name="Pearson M."/>
            <person name="Poon T.W."/>
            <person name="Priest M."/>
            <person name="Roberts A."/>
            <person name="Saif S."/>
            <person name="Shea T."/>
            <person name="Sisk P."/>
            <person name="Sykes S."/>
            <person name="Wortman J."/>
            <person name="Nusbaum C."/>
            <person name="Birren B."/>
        </authorList>
    </citation>
    <scope>NUCLEOTIDE SEQUENCE [LARGE SCALE GENOMIC DNA]</scope>
    <source>
        <strain evidence="6 7">CBS 119918</strain>
    </source>
</reference>
<dbReference type="InterPro" id="IPR050641">
    <property type="entry name" value="RIFMO-like"/>
</dbReference>
<feature type="domain" description="FAD-binding" evidence="5">
    <location>
        <begin position="6"/>
        <end position="349"/>
    </location>
</feature>
<dbReference type="EMBL" id="AMGV01000014">
    <property type="protein sequence ID" value="KEF53260.1"/>
    <property type="molecule type" value="Genomic_DNA"/>
</dbReference>
<evidence type="ECO:0000256" key="3">
    <source>
        <dbReference type="ARBA" id="ARBA00022827"/>
    </source>
</evidence>
<evidence type="ECO:0000256" key="4">
    <source>
        <dbReference type="ARBA" id="ARBA00023002"/>
    </source>
</evidence>
<dbReference type="PANTHER" id="PTHR43004">
    <property type="entry name" value="TRK SYSTEM POTASSIUM UPTAKE PROTEIN"/>
    <property type="match status" value="1"/>
</dbReference>
<evidence type="ECO:0000259" key="5">
    <source>
        <dbReference type="Pfam" id="PF01494"/>
    </source>
</evidence>
<proteinExistence type="predicted"/>
<gene>
    <name evidence="6" type="ORF">A1O9_10708</name>
</gene>
<keyword evidence="4" id="KW-0560">Oxidoreductase</keyword>
<dbReference type="Proteomes" id="UP000027920">
    <property type="component" value="Unassembled WGS sequence"/>
</dbReference>
<protein>
    <recommendedName>
        <fullName evidence="5">FAD-binding domain-containing protein</fullName>
    </recommendedName>
</protein>
<dbReference type="GO" id="GO:0016709">
    <property type="term" value="F:oxidoreductase activity, acting on paired donors, with incorporation or reduction of molecular oxygen, NAD(P)H as one donor, and incorporation of one atom of oxygen"/>
    <property type="evidence" value="ECO:0007669"/>
    <property type="project" value="UniProtKB-ARBA"/>
</dbReference>
<evidence type="ECO:0000256" key="1">
    <source>
        <dbReference type="ARBA" id="ARBA00001974"/>
    </source>
</evidence>
<dbReference type="PANTHER" id="PTHR43004:SF19">
    <property type="entry name" value="BINDING MONOOXYGENASE, PUTATIVE (JCVI)-RELATED"/>
    <property type="match status" value="1"/>
</dbReference>
<dbReference type="VEuPathDB" id="FungiDB:A1O9_10708"/>
<dbReference type="HOGENOM" id="CLU_009665_2_2_1"/>